<dbReference type="Proteomes" id="UP001580346">
    <property type="component" value="Unassembled WGS sequence"/>
</dbReference>
<dbReference type="SUPFAM" id="SSF51161">
    <property type="entry name" value="Trimeric LpxA-like enzymes"/>
    <property type="match status" value="1"/>
</dbReference>
<dbReference type="Pfam" id="PF00535">
    <property type="entry name" value="Glycos_transf_2"/>
    <property type="match status" value="1"/>
</dbReference>
<keyword evidence="2" id="KW-0328">Glycosyltransferase</keyword>
<dbReference type="InterPro" id="IPR029044">
    <property type="entry name" value="Nucleotide-diphossugar_trans"/>
</dbReference>
<dbReference type="EMBL" id="JBHHMI010000034">
    <property type="protein sequence ID" value="MFB5269541.1"/>
    <property type="molecule type" value="Genomic_DNA"/>
</dbReference>
<protein>
    <submittedName>
        <fullName evidence="2">Glycosyltransferase</fullName>
        <ecNumber evidence="2">2.4.-.-</ecNumber>
    </submittedName>
</protein>
<dbReference type="Gene3D" id="2.160.10.10">
    <property type="entry name" value="Hexapeptide repeat proteins"/>
    <property type="match status" value="1"/>
</dbReference>
<keyword evidence="3" id="KW-1185">Reference proteome</keyword>
<dbReference type="CDD" id="cd04647">
    <property type="entry name" value="LbH_MAT_like"/>
    <property type="match status" value="1"/>
</dbReference>
<dbReference type="PANTHER" id="PTHR23416">
    <property type="entry name" value="SIALIC ACID SYNTHASE-RELATED"/>
    <property type="match status" value="1"/>
</dbReference>
<evidence type="ECO:0000313" key="3">
    <source>
        <dbReference type="Proteomes" id="UP001580346"/>
    </source>
</evidence>
<proteinExistence type="predicted"/>
<feature type="domain" description="Glycosyltransferase 2-like" evidence="1">
    <location>
        <begin position="199"/>
        <end position="308"/>
    </location>
</feature>
<evidence type="ECO:0000313" key="2">
    <source>
        <dbReference type="EMBL" id="MFB5269541.1"/>
    </source>
</evidence>
<gene>
    <name evidence="2" type="ORF">ACE41H_22540</name>
</gene>
<evidence type="ECO:0000259" key="1">
    <source>
        <dbReference type="Pfam" id="PF00535"/>
    </source>
</evidence>
<keyword evidence="2" id="KW-0808">Transferase</keyword>
<dbReference type="EC" id="2.4.-.-" evidence="2"/>
<dbReference type="InterPro" id="IPR001173">
    <property type="entry name" value="Glyco_trans_2-like"/>
</dbReference>
<reference evidence="2 3" key="1">
    <citation type="submission" date="2024-09" db="EMBL/GenBank/DDBJ databases">
        <title>Paenibacillus zeirhizospherea sp. nov., isolated from surface of the maize (Zea mays) roots in a horticulture field, Hungary.</title>
        <authorList>
            <person name="Marton D."/>
            <person name="Farkas M."/>
            <person name="Bedics A."/>
            <person name="Toth E."/>
            <person name="Tancsics A."/>
            <person name="Boka K."/>
            <person name="Maroti G."/>
            <person name="Kriszt B."/>
            <person name="Cserhati M."/>
        </authorList>
    </citation>
    <scope>NUCLEOTIDE SEQUENCE [LARGE SCALE GENOMIC DNA]</scope>
    <source>
        <strain evidence="2 3">KCTC 33519</strain>
    </source>
</reference>
<dbReference type="RefSeq" id="WP_375357813.1">
    <property type="nucleotide sequence ID" value="NZ_JBHHMI010000034.1"/>
</dbReference>
<name>A0ABV5AZ91_9BACL</name>
<dbReference type="Pfam" id="PF00132">
    <property type="entry name" value="Hexapep"/>
    <property type="match status" value="1"/>
</dbReference>
<dbReference type="SUPFAM" id="SSF53448">
    <property type="entry name" value="Nucleotide-diphospho-sugar transferases"/>
    <property type="match status" value="1"/>
</dbReference>
<sequence length="485" mass="54286">MSLPTFKGFGEGTQLAPGGVVEGAERITLGRQISVQAPYRLTAQTSADWNEASPPLLSIGDRCKISSGLVIDASHSVKLECGVMIGPNVYITDKFPFQWEKDSLLIGYENRPAGELTIGADTLIDSGVVVEGSLRIGRGCIIRPNSVVVQDIPDYCEVSGNPARITRIYMPHPGEWVAAAHEAEAEMLLEQRRGQPFLSICIPTYNRAACLDQCLQSIFSQIGDTPLIEVDVSDNASTDETPEVVRRYMEQYSNLRYSRNDENLGADRNILKVTDEARGAFTKLQGDDDFFVENTIWPLLSVIQQNSDCGLIFINVLNGDGNVIRGEGADCFLAHLSYNATFMTSIILRRADWHQVEDKTRFIGSSLTQFYFQFAVLSGVNPKFAMMNSSMFTYAGNEPKGYNMGEVFVRNYMDILGFFSGKGLTEEGIRHDKERTLRSFLMPSYPSNRRRFAPEFTAGFEEIFTEYYQDEPYYQEVLAWFRSVG</sequence>
<comment type="caution">
    <text evidence="2">The sequence shown here is derived from an EMBL/GenBank/DDBJ whole genome shotgun (WGS) entry which is preliminary data.</text>
</comment>
<organism evidence="2 3">
    <name type="scientific">Paenibacillus enshidis</name>
    <dbReference type="NCBI Taxonomy" id="1458439"/>
    <lineage>
        <taxon>Bacteria</taxon>
        <taxon>Bacillati</taxon>
        <taxon>Bacillota</taxon>
        <taxon>Bacilli</taxon>
        <taxon>Bacillales</taxon>
        <taxon>Paenibacillaceae</taxon>
        <taxon>Paenibacillus</taxon>
    </lineage>
</organism>
<dbReference type="InterPro" id="IPR051159">
    <property type="entry name" value="Hexapeptide_acetyltransf"/>
</dbReference>
<dbReference type="InterPro" id="IPR011004">
    <property type="entry name" value="Trimer_LpxA-like_sf"/>
</dbReference>
<dbReference type="GO" id="GO:0016757">
    <property type="term" value="F:glycosyltransferase activity"/>
    <property type="evidence" value="ECO:0007669"/>
    <property type="project" value="UniProtKB-KW"/>
</dbReference>
<accession>A0ABV5AZ91</accession>
<dbReference type="Gene3D" id="3.90.550.10">
    <property type="entry name" value="Spore Coat Polysaccharide Biosynthesis Protein SpsA, Chain A"/>
    <property type="match status" value="1"/>
</dbReference>
<dbReference type="InterPro" id="IPR001451">
    <property type="entry name" value="Hexapep"/>
</dbReference>